<dbReference type="Gene3D" id="3.40.50.180">
    <property type="entry name" value="Methylesterase CheB, C-terminal domain"/>
    <property type="match status" value="1"/>
</dbReference>
<evidence type="ECO:0000256" key="2">
    <source>
        <dbReference type="ARBA" id="ARBA00039140"/>
    </source>
</evidence>
<feature type="compositionally biased region" description="Low complexity" evidence="5">
    <location>
        <begin position="365"/>
        <end position="382"/>
    </location>
</feature>
<dbReference type="SUPFAM" id="SSF52738">
    <property type="entry name" value="Methylesterase CheB, C-terminal domain"/>
    <property type="match status" value="1"/>
</dbReference>
<dbReference type="InterPro" id="IPR035909">
    <property type="entry name" value="CheB_C"/>
</dbReference>
<keyword evidence="8" id="KW-1185">Reference proteome</keyword>
<dbReference type="EMBL" id="RFLY01000005">
    <property type="protein sequence ID" value="RMH93514.1"/>
    <property type="molecule type" value="Genomic_DNA"/>
</dbReference>
<dbReference type="AlphaFoldDB" id="A0A3M2I5H8"/>
<dbReference type="Proteomes" id="UP000275012">
    <property type="component" value="Unassembled WGS sequence"/>
</dbReference>
<dbReference type="PANTHER" id="PTHR42872">
    <property type="entry name" value="PROTEIN-GLUTAMATE METHYLESTERASE/PROTEIN-GLUTAMINE GLUTAMINASE"/>
    <property type="match status" value="1"/>
</dbReference>
<organism evidence="7 8">
    <name type="scientific">Solilutibacter pythonis</name>
    <dbReference type="NCBI Taxonomy" id="2483112"/>
    <lineage>
        <taxon>Bacteria</taxon>
        <taxon>Pseudomonadati</taxon>
        <taxon>Pseudomonadota</taxon>
        <taxon>Gammaproteobacteria</taxon>
        <taxon>Lysobacterales</taxon>
        <taxon>Lysobacteraceae</taxon>
        <taxon>Solilutibacter</taxon>
    </lineage>
</organism>
<feature type="compositionally biased region" description="Basic and acidic residues" evidence="5">
    <location>
        <begin position="353"/>
        <end position="364"/>
    </location>
</feature>
<feature type="domain" description="CheB-type methylesterase" evidence="6">
    <location>
        <begin position="429"/>
        <end position="507"/>
    </location>
</feature>
<gene>
    <name evidence="7" type="ORF">EBB59_04510</name>
</gene>
<sequence>MVNSVETRTVVLARPGPAREQLLTAMAGIGIEPVMVVDPLETTEAEILALAPRNVVIAVDPTVDEALERFDALLGDPDLRLLIEEADLVVSRTGWDVARWSRHLAAKLFGHDDVLPFGHEADEAAVVISPPTRVETAEPVLALEAGTEAAGDAAAPEVADEVFSSPLHEREVAPVAETAELALALETEAGTETAGDVAGPEVADEISFPLLHEREAAPVAETAAPEVADEVFSSPLHEREVAPVADGASFPAVEAGPSDDLSGLTLTPDIPIAPEELDLLERAPDFRADAPAGDTGDEWASFHEYDDSAFDPGRFSTDHRDVLAPPESENDLAPEEAYRRSREALEQFQTGDDGDRWQDFERPVPEASESQAPSSGSPSIPAHWNLTDEPLAPVAGEGKADETAQRCRLDALEEKISSLRLVDEEANHGHGHEGVVVLVGGIGGPDPLRQILQQLAPGFPVPVVVQQWLDGGQYDRLVRQMSRATRLPVVMAEPGQSLAPGVVHIVPPSLGLSRESAERTFVPVDTRAFADLLASLPAASSALLLLSGGTEDFVEPALRFLQSGGQLLAQAAEGCYDHTVPALLISRGARAEPPAGMATWLNHRWPAQESK</sequence>
<dbReference type="EC" id="3.1.1.61" evidence="2"/>
<evidence type="ECO:0000313" key="7">
    <source>
        <dbReference type="EMBL" id="RMH93514.1"/>
    </source>
</evidence>
<evidence type="ECO:0000256" key="3">
    <source>
        <dbReference type="ARBA" id="ARBA00048267"/>
    </source>
</evidence>
<dbReference type="GO" id="GO:0006935">
    <property type="term" value="P:chemotaxis"/>
    <property type="evidence" value="ECO:0007669"/>
    <property type="project" value="InterPro"/>
</dbReference>
<evidence type="ECO:0000256" key="1">
    <source>
        <dbReference type="ARBA" id="ARBA00022801"/>
    </source>
</evidence>
<evidence type="ECO:0000259" key="6">
    <source>
        <dbReference type="PROSITE" id="PS50122"/>
    </source>
</evidence>
<feature type="region of interest" description="Disordered" evidence="5">
    <location>
        <begin position="310"/>
        <end position="392"/>
    </location>
</feature>
<feature type="compositionally biased region" description="Basic and acidic residues" evidence="5">
    <location>
        <begin position="336"/>
        <end position="345"/>
    </location>
</feature>
<dbReference type="InterPro" id="IPR000673">
    <property type="entry name" value="Sig_transdc_resp-reg_Me-estase"/>
</dbReference>
<evidence type="ECO:0000256" key="5">
    <source>
        <dbReference type="SAM" id="MobiDB-lite"/>
    </source>
</evidence>
<dbReference type="GO" id="GO:0000156">
    <property type="term" value="F:phosphorelay response regulator activity"/>
    <property type="evidence" value="ECO:0007669"/>
    <property type="project" value="InterPro"/>
</dbReference>
<dbReference type="PROSITE" id="PS50122">
    <property type="entry name" value="CHEB"/>
    <property type="match status" value="1"/>
</dbReference>
<comment type="catalytic activity">
    <reaction evidence="3">
        <text>[protein]-L-glutamate 5-O-methyl ester + H2O = L-glutamyl-[protein] + methanol + H(+)</text>
        <dbReference type="Rhea" id="RHEA:23236"/>
        <dbReference type="Rhea" id="RHEA-COMP:10208"/>
        <dbReference type="Rhea" id="RHEA-COMP:10311"/>
        <dbReference type="ChEBI" id="CHEBI:15377"/>
        <dbReference type="ChEBI" id="CHEBI:15378"/>
        <dbReference type="ChEBI" id="CHEBI:17790"/>
        <dbReference type="ChEBI" id="CHEBI:29973"/>
        <dbReference type="ChEBI" id="CHEBI:82795"/>
        <dbReference type="EC" id="3.1.1.61"/>
    </reaction>
</comment>
<dbReference type="GO" id="GO:0008984">
    <property type="term" value="F:protein-glutamate methylesterase activity"/>
    <property type="evidence" value="ECO:0007669"/>
    <property type="project" value="UniProtKB-EC"/>
</dbReference>
<evidence type="ECO:0000256" key="4">
    <source>
        <dbReference type="PROSITE-ProRule" id="PRU00050"/>
    </source>
</evidence>
<name>A0A3M2I5H8_9GAMM</name>
<accession>A0A3M2I5H8</accession>
<dbReference type="GO" id="GO:0005737">
    <property type="term" value="C:cytoplasm"/>
    <property type="evidence" value="ECO:0007669"/>
    <property type="project" value="InterPro"/>
</dbReference>
<evidence type="ECO:0000313" key="8">
    <source>
        <dbReference type="Proteomes" id="UP000275012"/>
    </source>
</evidence>
<reference evidence="7 8" key="1">
    <citation type="submission" date="2018-10" db="EMBL/GenBank/DDBJ databases">
        <title>Proposal of Lysobacter pythonis sp. nov. isolated from royal pythons (Python regius).</title>
        <authorList>
            <person name="Hans-Juergen B."/>
            <person name="Huptas C."/>
            <person name="Sandra B."/>
            <person name="Igor L."/>
            <person name="Joachim S."/>
            <person name="Siegfried S."/>
            <person name="Mareike W."/>
            <person name="Peter K."/>
        </authorList>
    </citation>
    <scope>NUCLEOTIDE SEQUENCE [LARGE SCALE GENOMIC DNA]</scope>
    <source>
        <strain evidence="7 8">4284/11</strain>
    </source>
</reference>
<proteinExistence type="predicted"/>
<comment type="caution">
    <text evidence="4">Lacks conserved residue(s) required for the propagation of feature annotation.</text>
</comment>
<keyword evidence="1" id="KW-0378">Hydrolase</keyword>
<protein>
    <recommendedName>
        <fullName evidence="2">protein-glutamate methylesterase</fullName>
        <ecNumber evidence="2">3.1.1.61</ecNumber>
    </recommendedName>
</protein>
<dbReference type="Pfam" id="PF01339">
    <property type="entry name" value="CheB_methylest"/>
    <property type="match status" value="1"/>
</dbReference>
<comment type="caution">
    <text evidence="7">The sequence shown here is derived from an EMBL/GenBank/DDBJ whole genome shotgun (WGS) entry which is preliminary data.</text>
</comment>
<dbReference type="PANTHER" id="PTHR42872:SF6">
    <property type="entry name" value="PROTEIN-GLUTAMATE METHYLESTERASE_PROTEIN-GLUTAMINE GLUTAMINASE"/>
    <property type="match status" value="1"/>
</dbReference>